<organism evidence="2 3">
    <name type="scientific">Phormidesmis priestleyi ULC007</name>
    <dbReference type="NCBI Taxonomy" id="1920490"/>
    <lineage>
        <taxon>Bacteria</taxon>
        <taxon>Bacillati</taxon>
        <taxon>Cyanobacteriota</taxon>
        <taxon>Cyanophyceae</taxon>
        <taxon>Leptolyngbyales</taxon>
        <taxon>Leptolyngbyaceae</taxon>
        <taxon>Phormidesmis</taxon>
    </lineage>
</organism>
<keyword evidence="1" id="KW-0472">Membrane</keyword>
<keyword evidence="3" id="KW-1185">Reference proteome</keyword>
<comment type="caution">
    <text evidence="2">The sequence shown here is derived from an EMBL/GenBank/DDBJ whole genome shotgun (WGS) entry which is preliminary data.</text>
</comment>
<evidence type="ECO:0000313" key="3">
    <source>
        <dbReference type="Proteomes" id="UP000238634"/>
    </source>
</evidence>
<proteinExistence type="predicted"/>
<accession>A0A2T1CXU0</accession>
<gene>
    <name evidence="2" type="ORF">C7B65_27175</name>
</gene>
<name>A0A2T1CXU0_9CYAN</name>
<protein>
    <submittedName>
        <fullName evidence="2">Uncharacterized protein</fullName>
    </submittedName>
</protein>
<evidence type="ECO:0000256" key="1">
    <source>
        <dbReference type="SAM" id="Phobius"/>
    </source>
</evidence>
<keyword evidence="1" id="KW-1133">Transmembrane helix</keyword>
<dbReference type="EMBL" id="PVWG01000163">
    <property type="protein sequence ID" value="PSB13050.1"/>
    <property type="molecule type" value="Genomic_DNA"/>
</dbReference>
<evidence type="ECO:0000313" key="2">
    <source>
        <dbReference type="EMBL" id="PSB13050.1"/>
    </source>
</evidence>
<sequence length="68" mass="7658">MYFFAGMVPFSGRGTVGLHYPSFLHWLSTSIVLILLGSILITSGEQTVLKWEKRTTYVYSDLAPFLIS</sequence>
<keyword evidence="1" id="KW-0812">Transmembrane</keyword>
<dbReference type="Proteomes" id="UP000238634">
    <property type="component" value="Unassembled WGS sequence"/>
</dbReference>
<feature type="transmembrane region" description="Helical" evidence="1">
    <location>
        <begin position="23"/>
        <end position="44"/>
    </location>
</feature>
<reference evidence="2 3" key="1">
    <citation type="submission" date="2018-02" db="EMBL/GenBank/DDBJ databases">
        <authorList>
            <person name="Cohen D.B."/>
            <person name="Kent A.D."/>
        </authorList>
    </citation>
    <scope>NUCLEOTIDE SEQUENCE [LARGE SCALE GENOMIC DNA]</scope>
    <source>
        <strain evidence="2 3">ULC007</strain>
    </source>
</reference>
<reference evidence="2 3" key="2">
    <citation type="submission" date="2018-03" db="EMBL/GenBank/DDBJ databases">
        <title>The ancient ancestry and fast evolution of plastids.</title>
        <authorList>
            <person name="Moore K.R."/>
            <person name="Magnabosco C."/>
            <person name="Momper L."/>
            <person name="Gold D.A."/>
            <person name="Bosak T."/>
            <person name="Fournier G.P."/>
        </authorList>
    </citation>
    <scope>NUCLEOTIDE SEQUENCE [LARGE SCALE GENOMIC DNA]</scope>
    <source>
        <strain evidence="2 3">ULC007</strain>
    </source>
</reference>
<dbReference type="AlphaFoldDB" id="A0A2T1CXU0"/>